<sequence>MCSAVVRIFGIQFSVRACHFPHQHNISATTMRVLLSVFCLISCISIAEGAFSASDALPKLMYSYAAYCPNNKVVNWTCYWCKQSVPQLKVLQLIKGGLLDSISGYAGVTSDESTVVFSFRGTQPYNVFNLLTDVNFSLTSPFNNSIPSARVHSGFLSGYMSVRQQVTDLGKKLSKMYPKAPIIVTGHSLGGALATLAAADLAISRSIPNPVQLWTFGSPRVGNAEFANYMSKSYLDKSYRVTFDRDPIVKLPPRLLGIQHMDTEYWMKDATNFVKCGPEGNNTNINDPSSNAKISDSKCSAGKLFSDMTDHLQYLGVNLLSGLLFVKPLVVLSGVVETLRFFSFTTGISASEDRKGAQSNKLKFAHGESQYRPRTKAMKRSLYTILFVILNLVLVSGRKVQEVQKSEHEYTATTSYHVRSCVTLSLWLTHNENFALVGGIVFALSCIVLYIIKTVTEETAVTGEQSSGNTSDDYAYNNPSATAVGAANPLLDSDRWRKFVSIPTIFVMAVLFLIAVIAVSITLLSYISQNNMVDDLTGQIQNSIGRSFLGQTNATLNDYAHWGREIRDLADNYIPPGTPPPNYNDSMYQSYPEIFHYLLASMMNRDLGSGFGIGFPTGKSFGGGNELFGADVFDTFLINNVSTVYVTILNASLSLDFPNPNPNANFIFPSSDAESDSCPKGTPTEFWAPLVPTAISATDVEISMYRYIKSCYRDKMTYKITVYIKFGRIATLLQEMVSQVKGRAFIVESDGALVASTTGTRPFALTDKGMVRYYGNNATEAYIREAWAAYQADPVVSQSTHTIDGVEYFLLPNVYQNGELSWIIIQLAESDPFLGTIKAYVRRSGIVIGVVCAVAVLMAIGASFWITRPFAHLTQQLILAARMQLTEEEVSVPFLFEARRLHQAFITMKEAMKSFQRYIPEALISTRMDYKNLKHLVEIGSGAFGVVFRAEWNSEIVAVKQVKTEHISESQMKDFLSEVGILQQLPPHPNVVLFKAATFPPQPLSLTNSHSMITEFCGGGSLYAYIRKFPNLSVKEKLRLLAEIARGMRHLHKQNVVHRDLALRNILLSSELEAKVSDFGLSRVNDTGGDGSTTSSAVGPLKWMSPEAITERKYSTKSDVFSFGVVVWELFEERDPFPGMTPVEAAFQVVNGQRLIFTNCQLPWLLRLVEACWDKDPAIRPSFRYIVQAMNNEGIPSGKELEEEIELVNIVVDRTNDEKAYDEACLSEDYT</sequence>
<dbReference type="InterPro" id="IPR029058">
    <property type="entry name" value="AB_hydrolase_fold"/>
</dbReference>
<dbReference type="GO" id="GO:0005886">
    <property type="term" value="C:plasma membrane"/>
    <property type="evidence" value="ECO:0007669"/>
    <property type="project" value="TreeGrafter"/>
</dbReference>
<evidence type="ECO:0000256" key="2">
    <source>
        <dbReference type="ARBA" id="ARBA00051243"/>
    </source>
</evidence>
<feature type="transmembrane region" description="Helical" evidence="4">
    <location>
        <begin position="434"/>
        <end position="452"/>
    </location>
</feature>
<organism evidence="6 7">
    <name type="scientific">Planoprotostelium fungivorum</name>
    <dbReference type="NCBI Taxonomy" id="1890364"/>
    <lineage>
        <taxon>Eukaryota</taxon>
        <taxon>Amoebozoa</taxon>
        <taxon>Evosea</taxon>
        <taxon>Variosea</taxon>
        <taxon>Cavosteliida</taxon>
        <taxon>Cavosteliaceae</taxon>
        <taxon>Planoprotostelium</taxon>
    </lineage>
</organism>
<feature type="binding site" evidence="3">
    <location>
        <position position="960"/>
    </location>
    <ligand>
        <name>ATP</name>
        <dbReference type="ChEBI" id="CHEBI:30616"/>
    </ligand>
</feature>
<keyword evidence="3" id="KW-0547">Nucleotide-binding</keyword>
<evidence type="ECO:0000313" key="7">
    <source>
        <dbReference type="Proteomes" id="UP000241769"/>
    </source>
</evidence>
<keyword evidence="3" id="KW-0067">ATP-binding</keyword>
<dbReference type="InterPro" id="IPR001245">
    <property type="entry name" value="Ser-Thr/Tyr_kinase_cat_dom"/>
</dbReference>
<dbReference type="GO" id="GO:0004714">
    <property type="term" value="F:transmembrane receptor protein tyrosine kinase activity"/>
    <property type="evidence" value="ECO:0007669"/>
    <property type="project" value="UniProtKB-EC"/>
</dbReference>
<dbReference type="SUPFAM" id="SSF56112">
    <property type="entry name" value="Protein kinase-like (PK-like)"/>
    <property type="match status" value="1"/>
</dbReference>
<evidence type="ECO:0000256" key="4">
    <source>
        <dbReference type="SAM" id="Phobius"/>
    </source>
</evidence>
<dbReference type="InterPro" id="IPR002921">
    <property type="entry name" value="Fungal_lipase-type"/>
</dbReference>
<dbReference type="PRINTS" id="PR00109">
    <property type="entry name" value="TYRKINASE"/>
</dbReference>
<dbReference type="InterPro" id="IPR020635">
    <property type="entry name" value="Tyr_kinase_cat_dom"/>
</dbReference>
<dbReference type="SUPFAM" id="SSF53474">
    <property type="entry name" value="alpha/beta-Hydrolases"/>
    <property type="match status" value="1"/>
</dbReference>
<dbReference type="SMART" id="SM00219">
    <property type="entry name" value="TyrKc"/>
    <property type="match status" value="1"/>
</dbReference>
<dbReference type="PANTHER" id="PTHR24416">
    <property type="entry name" value="TYROSINE-PROTEIN KINASE RECEPTOR"/>
    <property type="match status" value="1"/>
</dbReference>
<comment type="caution">
    <text evidence="6">The sequence shown here is derived from an EMBL/GenBank/DDBJ whole genome shotgun (WGS) entry which is preliminary data.</text>
</comment>
<feature type="transmembrane region" description="Helical" evidence="4">
    <location>
        <begin position="505"/>
        <end position="527"/>
    </location>
</feature>
<keyword evidence="7" id="KW-1185">Reference proteome</keyword>
<dbReference type="Proteomes" id="UP000241769">
    <property type="component" value="Unassembled WGS sequence"/>
</dbReference>
<keyword evidence="4" id="KW-1133">Transmembrane helix</keyword>
<dbReference type="Pfam" id="PF07714">
    <property type="entry name" value="PK_Tyr_Ser-Thr"/>
    <property type="match status" value="1"/>
</dbReference>
<dbReference type="GO" id="GO:0007169">
    <property type="term" value="P:cell surface receptor protein tyrosine kinase signaling pathway"/>
    <property type="evidence" value="ECO:0007669"/>
    <property type="project" value="TreeGrafter"/>
</dbReference>
<dbReference type="GO" id="GO:0006629">
    <property type="term" value="P:lipid metabolic process"/>
    <property type="evidence" value="ECO:0007669"/>
    <property type="project" value="InterPro"/>
</dbReference>
<evidence type="ECO:0000313" key="6">
    <source>
        <dbReference type="EMBL" id="PRP88101.1"/>
    </source>
</evidence>
<dbReference type="OrthoDB" id="30356at2759"/>
<keyword evidence="4" id="KW-0472">Membrane</keyword>
<dbReference type="AlphaFoldDB" id="A0A2P6NVV2"/>
<evidence type="ECO:0000256" key="1">
    <source>
        <dbReference type="ARBA" id="ARBA00004167"/>
    </source>
</evidence>
<keyword evidence="4" id="KW-0812">Transmembrane</keyword>
<dbReference type="PANTHER" id="PTHR24416:SF600">
    <property type="entry name" value="PDGF- AND VEGF-RECEPTOR RELATED, ISOFORM J"/>
    <property type="match status" value="1"/>
</dbReference>
<dbReference type="GO" id="GO:0043235">
    <property type="term" value="C:receptor complex"/>
    <property type="evidence" value="ECO:0007669"/>
    <property type="project" value="TreeGrafter"/>
</dbReference>
<evidence type="ECO:0000256" key="3">
    <source>
        <dbReference type="PROSITE-ProRule" id="PRU10141"/>
    </source>
</evidence>
<dbReference type="InterPro" id="IPR011009">
    <property type="entry name" value="Kinase-like_dom_sf"/>
</dbReference>
<feature type="transmembrane region" description="Helical" evidence="4">
    <location>
        <begin position="846"/>
        <end position="866"/>
    </location>
</feature>
<dbReference type="InterPro" id="IPR017441">
    <property type="entry name" value="Protein_kinase_ATP_BS"/>
</dbReference>
<dbReference type="CDD" id="cd00519">
    <property type="entry name" value="Lipase_3"/>
    <property type="match status" value="1"/>
</dbReference>
<evidence type="ECO:0000259" key="5">
    <source>
        <dbReference type="PROSITE" id="PS50011"/>
    </source>
</evidence>
<accession>A0A2P6NVV2</accession>
<gene>
    <name evidence="6" type="ORF">PROFUN_04192</name>
</gene>
<dbReference type="STRING" id="1890364.A0A2P6NVV2"/>
<dbReference type="Gene3D" id="1.10.510.10">
    <property type="entry name" value="Transferase(Phosphotransferase) domain 1"/>
    <property type="match status" value="1"/>
</dbReference>
<dbReference type="InParanoid" id="A0A2P6NVV2"/>
<dbReference type="PROSITE" id="PS50011">
    <property type="entry name" value="PROTEIN_KINASE_DOM"/>
    <property type="match status" value="1"/>
</dbReference>
<dbReference type="InterPro" id="IPR008266">
    <property type="entry name" value="Tyr_kinase_AS"/>
</dbReference>
<reference evidence="6 7" key="1">
    <citation type="journal article" date="2018" name="Genome Biol. Evol.">
        <title>Multiple Roots of Fruiting Body Formation in Amoebozoa.</title>
        <authorList>
            <person name="Hillmann F."/>
            <person name="Forbes G."/>
            <person name="Novohradska S."/>
            <person name="Ferling I."/>
            <person name="Riege K."/>
            <person name="Groth M."/>
            <person name="Westermann M."/>
            <person name="Marz M."/>
            <person name="Spaller T."/>
            <person name="Winckler T."/>
            <person name="Schaap P."/>
            <person name="Glockner G."/>
        </authorList>
    </citation>
    <scope>NUCLEOTIDE SEQUENCE [LARGE SCALE GENOMIC DNA]</scope>
    <source>
        <strain evidence="6 7">Jena</strain>
    </source>
</reference>
<proteinExistence type="predicted"/>
<comment type="subcellular location">
    <subcellularLocation>
        <location evidence="1">Membrane</location>
        <topology evidence="1">Single-pass membrane protein</topology>
    </subcellularLocation>
</comment>
<dbReference type="PROSITE" id="PS00107">
    <property type="entry name" value="PROTEIN_KINASE_ATP"/>
    <property type="match status" value="1"/>
</dbReference>
<dbReference type="Pfam" id="PF01764">
    <property type="entry name" value="Lipase_3"/>
    <property type="match status" value="1"/>
</dbReference>
<dbReference type="GO" id="GO:0005524">
    <property type="term" value="F:ATP binding"/>
    <property type="evidence" value="ECO:0007669"/>
    <property type="project" value="UniProtKB-UniRule"/>
</dbReference>
<protein>
    <recommendedName>
        <fullName evidence="5">Protein kinase domain-containing protein</fullName>
    </recommendedName>
</protein>
<comment type="catalytic activity">
    <reaction evidence="2">
        <text>L-tyrosyl-[protein] + ATP = O-phospho-L-tyrosyl-[protein] + ADP + H(+)</text>
        <dbReference type="Rhea" id="RHEA:10596"/>
        <dbReference type="Rhea" id="RHEA-COMP:10136"/>
        <dbReference type="Rhea" id="RHEA-COMP:20101"/>
        <dbReference type="ChEBI" id="CHEBI:15378"/>
        <dbReference type="ChEBI" id="CHEBI:30616"/>
        <dbReference type="ChEBI" id="CHEBI:46858"/>
        <dbReference type="ChEBI" id="CHEBI:61978"/>
        <dbReference type="ChEBI" id="CHEBI:456216"/>
        <dbReference type="EC" id="2.7.10.1"/>
    </reaction>
</comment>
<dbReference type="EMBL" id="MDYQ01000014">
    <property type="protein sequence ID" value="PRP88101.1"/>
    <property type="molecule type" value="Genomic_DNA"/>
</dbReference>
<dbReference type="PROSITE" id="PS00109">
    <property type="entry name" value="PROTEIN_KINASE_TYR"/>
    <property type="match status" value="1"/>
</dbReference>
<feature type="domain" description="Protein kinase" evidence="5">
    <location>
        <begin position="933"/>
        <end position="1195"/>
    </location>
</feature>
<dbReference type="CDD" id="cd13999">
    <property type="entry name" value="STKc_MAP3K-like"/>
    <property type="match status" value="1"/>
</dbReference>
<dbReference type="Gene3D" id="3.40.50.1820">
    <property type="entry name" value="alpha/beta hydrolase"/>
    <property type="match status" value="1"/>
</dbReference>
<name>A0A2P6NVV2_9EUKA</name>
<dbReference type="InterPro" id="IPR050122">
    <property type="entry name" value="RTK"/>
</dbReference>
<dbReference type="InterPro" id="IPR000719">
    <property type="entry name" value="Prot_kinase_dom"/>
</dbReference>